<feature type="repeat" description="ANK" evidence="3">
    <location>
        <begin position="195"/>
        <end position="227"/>
    </location>
</feature>
<feature type="repeat" description="ANK" evidence="3">
    <location>
        <begin position="121"/>
        <end position="153"/>
    </location>
</feature>
<evidence type="ECO:0000256" key="3">
    <source>
        <dbReference type="PROSITE-ProRule" id="PRU00023"/>
    </source>
</evidence>
<dbReference type="EMBL" id="NPDS01000010">
    <property type="protein sequence ID" value="PJZ55694.1"/>
    <property type="molecule type" value="Genomic_DNA"/>
</dbReference>
<reference evidence="4 5" key="1">
    <citation type="submission" date="2017-07" db="EMBL/GenBank/DDBJ databases">
        <title>Leptospira spp. isolated from tropical soils.</title>
        <authorList>
            <person name="Thibeaux R."/>
            <person name="Iraola G."/>
            <person name="Ferres I."/>
            <person name="Bierque E."/>
            <person name="Girault D."/>
            <person name="Soupe-Gilbert M.-E."/>
            <person name="Picardeau M."/>
            <person name="Goarant C."/>
        </authorList>
    </citation>
    <scope>NUCLEOTIDE SEQUENCE [LARGE SCALE GENOMIC DNA]</scope>
    <source>
        <strain evidence="4 5">FH4-C-A1</strain>
    </source>
</reference>
<gene>
    <name evidence="4" type="ORF">CH367_19715</name>
</gene>
<evidence type="ECO:0000313" key="5">
    <source>
        <dbReference type="Proteomes" id="UP000231879"/>
    </source>
</evidence>
<dbReference type="SUPFAM" id="SSF48403">
    <property type="entry name" value="Ankyrin repeat"/>
    <property type="match status" value="1"/>
</dbReference>
<dbReference type="SMART" id="SM00248">
    <property type="entry name" value="ANK"/>
    <property type="match status" value="6"/>
</dbReference>
<dbReference type="RefSeq" id="WP_100764208.1">
    <property type="nucleotide sequence ID" value="NZ_NPDS01000010.1"/>
</dbReference>
<keyword evidence="2 3" id="KW-0040">ANK repeat</keyword>
<proteinExistence type="predicted"/>
<dbReference type="InterPro" id="IPR051165">
    <property type="entry name" value="Multifunctional_ANK_Repeat"/>
</dbReference>
<comment type="caution">
    <text evidence="4">The sequence shown here is derived from an EMBL/GenBank/DDBJ whole genome shotgun (WGS) entry which is preliminary data.</text>
</comment>
<evidence type="ECO:0000313" key="4">
    <source>
        <dbReference type="EMBL" id="PJZ55694.1"/>
    </source>
</evidence>
<dbReference type="InterPro" id="IPR002110">
    <property type="entry name" value="Ankyrin_rpt"/>
</dbReference>
<accession>A0ABX4NH93</accession>
<keyword evidence="5" id="KW-1185">Reference proteome</keyword>
<dbReference type="Gene3D" id="1.25.40.10">
    <property type="entry name" value="Tetratricopeptide repeat domain"/>
    <property type="match status" value="1"/>
</dbReference>
<sequence length="659" mass="74381">MSLSEHELQEALSKAILSQEESKIQELISAGADPNRITYVKSLEVPLWFSALPISFSGGVSFKSKSLSVLLQNGADIHASNGKGSNALSSLVYYCKDIERFSEAVKVLVSFGMNLNQGKETGKTILYSAVYARDFKKVKFLLEQGVDPNTVDIKDGESPLIRACINSDKGQDEILKIVDALITAGADVNVHETWTGRSSLMWAVRQGNLDVAKLLAKAGADLKAENPKENLNAYLTALELKHYDIVEWLDGLGAKDTSARPYRALQYKNIQKEEWKESIAAGLKAKDVFPDDWKVPYNIAFAYWKLGALVESGQWAQKTLEIEFNLGALNLIFTNYIHKSDPEGALSVWKKYKAQVMEDKGNSGDKGNVLTNVLWAYYATKKYSEAIEDLGNPWSISTDENTFFLNLACIYVALGDTASAIRAVMETLRRKYPIDKLKKDADLEPLAGTTAFRVLIDNVNNPHVSETVSRGNDFIELIWNDDEVIERNQFAEEEISQNVFKFDSPHEALLKFAELEDEHIGTGWKLDSSKVLDVEDDLAAELNEVLMEYADSQKADLGALLLEWDYEDDGFSYYLCLETYQNLEKARKRYSEYHGTDRNTVYENNLEHRDRIYAQVSFERMIDRLIQGEGFQKVKKLPLFFFVHAEHDSGNEFSVERKV</sequence>
<feature type="repeat" description="ANK" evidence="3">
    <location>
        <begin position="155"/>
        <end position="193"/>
    </location>
</feature>
<dbReference type="PANTHER" id="PTHR24123">
    <property type="entry name" value="ANKYRIN REPEAT-CONTAINING"/>
    <property type="match status" value="1"/>
</dbReference>
<dbReference type="PROSITE" id="PS50088">
    <property type="entry name" value="ANK_REPEAT"/>
    <property type="match status" value="3"/>
</dbReference>
<dbReference type="PANTHER" id="PTHR24123:SF33">
    <property type="entry name" value="PROTEIN HOS4"/>
    <property type="match status" value="1"/>
</dbReference>
<organism evidence="4 5">
    <name type="scientific">Leptospira barantonii</name>
    <dbReference type="NCBI Taxonomy" id="2023184"/>
    <lineage>
        <taxon>Bacteria</taxon>
        <taxon>Pseudomonadati</taxon>
        <taxon>Spirochaetota</taxon>
        <taxon>Spirochaetia</taxon>
        <taxon>Leptospirales</taxon>
        <taxon>Leptospiraceae</taxon>
        <taxon>Leptospira</taxon>
    </lineage>
</organism>
<dbReference type="Gene3D" id="1.25.40.20">
    <property type="entry name" value="Ankyrin repeat-containing domain"/>
    <property type="match status" value="2"/>
</dbReference>
<keyword evidence="1" id="KW-0677">Repeat</keyword>
<evidence type="ECO:0008006" key="6">
    <source>
        <dbReference type="Google" id="ProtNLM"/>
    </source>
</evidence>
<dbReference type="Proteomes" id="UP000231879">
    <property type="component" value="Unassembled WGS sequence"/>
</dbReference>
<dbReference type="Pfam" id="PF12796">
    <property type="entry name" value="Ank_2"/>
    <property type="match status" value="1"/>
</dbReference>
<protein>
    <recommendedName>
        <fullName evidence="6">Ankyrin repeat domain-containing protein</fullName>
    </recommendedName>
</protein>
<evidence type="ECO:0000256" key="1">
    <source>
        <dbReference type="ARBA" id="ARBA00022737"/>
    </source>
</evidence>
<name>A0ABX4NH93_9LEPT</name>
<dbReference type="PROSITE" id="PS50297">
    <property type="entry name" value="ANK_REP_REGION"/>
    <property type="match status" value="2"/>
</dbReference>
<dbReference type="InterPro" id="IPR036770">
    <property type="entry name" value="Ankyrin_rpt-contain_sf"/>
</dbReference>
<dbReference type="SUPFAM" id="SSF48452">
    <property type="entry name" value="TPR-like"/>
    <property type="match status" value="1"/>
</dbReference>
<dbReference type="InterPro" id="IPR011990">
    <property type="entry name" value="TPR-like_helical_dom_sf"/>
</dbReference>
<evidence type="ECO:0000256" key="2">
    <source>
        <dbReference type="ARBA" id="ARBA00023043"/>
    </source>
</evidence>